<reference evidence="1" key="1">
    <citation type="submission" date="2021-06" db="EMBL/GenBank/DDBJ databases">
        <authorList>
            <person name="Hodson N. C."/>
            <person name="Mongue J. A."/>
            <person name="Jaron S. K."/>
        </authorList>
    </citation>
    <scope>NUCLEOTIDE SEQUENCE</scope>
</reference>
<dbReference type="AlphaFoldDB" id="A0A8J2JXG3"/>
<dbReference type="EMBL" id="CAJVCH010166800">
    <property type="protein sequence ID" value="CAG7728685.1"/>
    <property type="molecule type" value="Genomic_DNA"/>
</dbReference>
<name>A0A8J2JXG3_9HEXA</name>
<evidence type="ECO:0000313" key="2">
    <source>
        <dbReference type="Proteomes" id="UP000708208"/>
    </source>
</evidence>
<protein>
    <submittedName>
        <fullName evidence="1">Uncharacterized protein</fullName>
    </submittedName>
</protein>
<dbReference type="Proteomes" id="UP000708208">
    <property type="component" value="Unassembled WGS sequence"/>
</dbReference>
<gene>
    <name evidence="1" type="ORF">AFUS01_LOCUS17446</name>
</gene>
<sequence length="203" mass="23433">MLPLLKKSDFLLKTFTIRRKELLKCKRDSEYTSFFLEWPRMLDTPGAIEHDFSQTYPLVAHNLSSKWETLTNKIVTYFSAMKKSVISFGIRDNIDGKYHIAAFFMMAILLRSRSKRMTQADSVKSFVRVINPLEDVDDVAANLAKSSIMIICKGDLEILDFESVIKGMKRPSKHISFNYPYNIPSKSIPIPTTKRFDCGFTWV</sequence>
<proteinExistence type="predicted"/>
<organism evidence="1 2">
    <name type="scientific">Allacma fusca</name>
    <dbReference type="NCBI Taxonomy" id="39272"/>
    <lineage>
        <taxon>Eukaryota</taxon>
        <taxon>Metazoa</taxon>
        <taxon>Ecdysozoa</taxon>
        <taxon>Arthropoda</taxon>
        <taxon>Hexapoda</taxon>
        <taxon>Collembola</taxon>
        <taxon>Symphypleona</taxon>
        <taxon>Sminthuridae</taxon>
        <taxon>Allacma</taxon>
    </lineage>
</organism>
<keyword evidence="2" id="KW-1185">Reference proteome</keyword>
<evidence type="ECO:0000313" key="1">
    <source>
        <dbReference type="EMBL" id="CAG7728685.1"/>
    </source>
</evidence>
<dbReference type="OrthoDB" id="6781906at2759"/>
<accession>A0A8J2JXG3</accession>
<comment type="caution">
    <text evidence="1">The sequence shown here is derived from an EMBL/GenBank/DDBJ whole genome shotgun (WGS) entry which is preliminary data.</text>
</comment>